<dbReference type="Proteomes" id="UP001174209">
    <property type="component" value="Unassembled WGS sequence"/>
</dbReference>
<proteinExistence type="predicted"/>
<name>A0ABT8JZH3_9MICC</name>
<evidence type="ECO:0000256" key="1">
    <source>
        <dbReference type="SAM" id="Phobius"/>
    </source>
</evidence>
<accession>A0ABT8JZH3</accession>
<feature type="transmembrane region" description="Helical" evidence="1">
    <location>
        <begin position="24"/>
        <end position="42"/>
    </location>
</feature>
<keyword evidence="1" id="KW-0472">Membrane</keyword>
<evidence type="ECO:0000313" key="3">
    <source>
        <dbReference type="Proteomes" id="UP001174209"/>
    </source>
</evidence>
<organism evidence="2 3">
    <name type="scientific">Arthrobacter burdickii</name>
    <dbReference type="NCBI Taxonomy" id="3035920"/>
    <lineage>
        <taxon>Bacteria</taxon>
        <taxon>Bacillati</taxon>
        <taxon>Actinomycetota</taxon>
        <taxon>Actinomycetes</taxon>
        <taxon>Micrococcales</taxon>
        <taxon>Micrococcaceae</taxon>
        <taxon>Arthrobacter</taxon>
    </lineage>
</organism>
<dbReference type="EMBL" id="JAROCG010000001">
    <property type="protein sequence ID" value="MDN4610568.1"/>
    <property type="molecule type" value="Genomic_DNA"/>
</dbReference>
<gene>
    <name evidence="2" type="ORF">P5G52_06760</name>
</gene>
<keyword evidence="1" id="KW-0812">Transmembrane</keyword>
<dbReference type="RefSeq" id="WP_301225863.1">
    <property type="nucleotide sequence ID" value="NZ_JAROCG010000001.1"/>
</dbReference>
<comment type="caution">
    <text evidence="2">The sequence shown here is derived from an EMBL/GenBank/DDBJ whole genome shotgun (WGS) entry which is preliminary data.</text>
</comment>
<keyword evidence="3" id="KW-1185">Reference proteome</keyword>
<sequence length="43" mass="4661">MQGTRSAGGMLIDLAGTVSRRGVAVMWIMYLLLVLPRVMGLLL</sequence>
<evidence type="ECO:0000313" key="2">
    <source>
        <dbReference type="EMBL" id="MDN4610568.1"/>
    </source>
</evidence>
<keyword evidence="1" id="KW-1133">Transmembrane helix</keyword>
<protein>
    <submittedName>
        <fullName evidence="2">Uncharacterized protein</fullName>
    </submittedName>
</protein>
<reference evidence="2" key="1">
    <citation type="submission" date="2023-06" db="EMBL/GenBank/DDBJ databases">
        <title>MT1 and MT2 Draft Genomes of Novel Species.</title>
        <authorList>
            <person name="Venkateswaran K."/>
        </authorList>
    </citation>
    <scope>NUCLEOTIDE SEQUENCE</scope>
    <source>
        <strain evidence="2">IIF3SC-B10</strain>
    </source>
</reference>